<protein>
    <recommendedName>
        <fullName evidence="1">Integrase zinc-binding domain-containing protein</fullName>
    </recommendedName>
</protein>
<evidence type="ECO:0000259" key="1">
    <source>
        <dbReference type="Pfam" id="PF17921"/>
    </source>
</evidence>
<dbReference type="Gene3D" id="1.10.340.70">
    <property type="match status" value="1"/>
</dbReference>
<accession>A0ABQ9NAF1</accession>
<gene>
    <name evidence="2" type="ORF">P3X46_000681</name>
</gene>
<dbReference type="Proteomes" id="UP001174677">
    <property type="component" value="Chromosome 1"/>
</dbReference>
<feature type="non-terminal residue" evidence="2">
    <location>
        <position position="1"/>
    </location>
</feature>
<dbReference type="InterPro" id="IPR050951">
    <property type="entry name" value="Retrovirus_Pol_polyprotein"/>
</dbReference>
<feature type="domain" description="Integrase zinc-binding" evidence="1">
    <location>
        <begin position="100"/>
        <end position="157"/>
    </location>
</feature>
<evidence type="ECO:0000313" key="3">
    <source>
        <dbReference type="Proteomes" id="UP001174677"/>
    </source>
</evidence>
<sequence>YDCVIDYHPGKANVVADALSRKSIVALRSLNAQLSLTHDGVILAEFLVKPNMLQQIQDGQKTDEKLMVVMGKITEGKETEYKVKENGCLYYKERVCVPDDKELKTSILKEAHNSVYAMHPGSTKMYHDLKLQYWWPGMKKDIVDHVTRCLTCQQVKAEHQVPSGLLQPINIPEWKWDRVTMDFVR</sequence>
<dbReference type="InterPro" id="IPR041588">
    <property type="entry name" value="Integrase_H2C2"/>
</dbReference>
<reference evidence="2" key="1">
    <citation type="journal article" date="2023" name="Plant Biotechnol. J.">
        <title>Chromosome-level wild Hevea brasiliensis genome provides new tools for genomic-assisted breeding and valuable loci to elevate rubber yield.</title>
        <authorList>
            <person name="Cheng H."/>
            <person name="Song X."/>
            <person name="Hu Y."/>
            <person name="Wu T."/>
            <person name="Yang Q."/>
            <person name="An Z."/>
            <person name="Feng S."/>
            <person name="Deng Z."/>
            <person name="Wu W."/>
            <person name="Zeng X."/>
            <person name="Tu M."/>
            <person name="Wang X."/>
            <person name="Huang H."/>
        </authorList>
    </citation>
    <scope>NUCLEOTIDE SEQUENCE</scope>
    <source>
        <strain evidence="2">MT/VB/25A 57/8</strain>
    </source>
</reference>
<name>A0ABQ9NAF1_HEVBR</name>
<organism evidence="2 3">
    <name type="scientific">Hevea brasiliensis</name>
    <name type="common">Para rubber tree</name>
    <name type="synonym">Siphonia brasiliensis</name>
    <dbReference type="NCBI Taxonomy" id="3981"/>
    <lineage>
        <taxon>Eukaryota</taxon>
        <taxon>Viridiplantae</taxon>
        <taxon>Streptophyta</taxon>
        <taxon>Embryophyta</taxon>
        <taxon>Tracheophyta</taxon>
        <taxon>Spermatophyta</taxon>
        <taxon>Magnoliopsida</taxon>
        <taxon>eudicotyledons</taxon>
        <taxon>Gunneridae</taxon>
        <taxon>Pentapetalae</taxon>
        <taxon>rosids</taxon>
        <taxon>fabids</taxon>
        <taxon>Malpighiales</taxon>
        <taxon>Euphorbiaceae</taxon>
        <taxon>Crotonoideae</taxon>
        <taxon>Micrandreae</taxon>
        <taxon>Hevea</taxon>
    </lineage>
</organism>
<keyword evidence="3" id="KW-1185">Reference proteome</keyword>
<comment type="caution">
    <text evidence="2">The sequence shown here is derived from an EMBL/GenBank/DDBJ whole genome shotgun (WGS) entry which is preliminary data.</text>
</comment>
<evidence type="ECO:0000313" key="2">
    <source>
        <dbReference type="EMBL" id="KAJ9189377.1"/>
    </source>
</evidence>
<dbReference type="PANTHER" id="PTHR37984:SF5">
    <property type="entry name" value="PROTEIN NYNRIN-LIKE"/>
    <property type="match status" value="1"/>
</dbReference>
<dbReference type="Pfam" id="PF17921">
    <property type="entry name" value="Integrase_H2C2"/>
    <property type="match status" value="1"/>
</dbReference>
<dbReference type="PANTHER" id="PTHR37984">
    <property type="entry name" value="PROTEIN CBG26694"/>
    <property type="match status" value="1"/>
</dbReference>
<feature type="non-terminal residue" evidence="2">
    <location>
        <position position="185"/>
    </location>
</feature>
<proteinExistence type="predicted"/>
<dbReference type="EMBL" id="JARPOI010000001">
    <property type="protein sequence ID" value="KAJ9189377.1"/>
    <property type="molecule type" value="Genomic_DNA"/>
</dbReference>